<comment type="caution">
    <text evidence="2">The sequence shown here is derived from an EMBL/GenBank/DDBJ whole genome shotgun (WGS) entry which is preliminary data.</text>
</comment>
<feature type="chain" id="PRO_5012447438" evidence="1">
    <location>
        <begin position="20"/>
        <end position="105"/>
    </location>
</feature>
<evidence type="ECO:0000313" key="2">
    <source>
        <dbReference type="EMBL" id="OZY85570.1"/>
    </source>
</evidence>
<gene>
    <name evidence="2" type="ORF">CBP51_00510</name>
</gene>
<keyword evidence="3" id="KW-1185">Reference proteome</keyword>
<dbReference type="RefSeq" id="WP_094983448.1">
    <property type="nucleotide sequence ID" value="NZ_NHNI01000001.1"/>
</dbReference>
<keyword evidence="1" id="KW-0732">Signal</keyword>
<name>A0A266Q6W4_9GAMM</name>
<feature type="signal peptide" evidence="1">
    <location>
        <begin position="1"/>
        <end position="19"/>
    </location>
</feature>
<evidence type="ECO:0000313" key="3">
    <source>
        <dbReference type="Proteomes" id="UP000216101"/>
    </source>
</evidence>
<evidence type="ECO:0000256" key="1">
    <source>
        <dbReference type="SAM" id="SignalP"/>
    </source>
</evidence>
<dbReference type="AlphaFoldDB" id="A0A266Q6W4"/>
<sequence length="105" mass="11503">MKNFIFLVIFSVFSVPAFSWVEGAGVTIEEVIMWEGADTGITHFKLSNGKWCYVPGTQKNLNSLILAVHIAGKKINVHCHDTADQNGSGSVAAAHRLHRIVVLKN</sequence>
<dbReference type="Proteomes" id="UP000216101">
    <property type="component" value="Unassembled WGS sequence"/>
</dbReference>
<protein>
    <submittedName>
        <fullName evidence="2">Uncharacterized protein</fullName>
    </submittedName>
</protein>
<proteinExistence type="predicted"/>
<accession>A0A266Q6W4</accession>
<organism evidence="2 3">
    <name type="scientific">Cellvibrio mixtus</name>
    <dbReference type="NCBI Taxonomy" id="39650"/>
    <lineage>
        <taxon>Bacteria</taxon>
        <taxon>Pseudomonadati</taxon>
        <taxon>Pseudomonadota</taxon>
        <taxon>Gammaproteobacteria</taxon>
        <taxon>Cellvibrionales</taxon>
        <taxon>Cellvibrionaceae</taxon>
        <taxon>Cellvibrio</taxon>
    </lineage>
</organism>
<reference evidence="3" key="1">
    <citation type="submission" date="2017-05" db="EMBL/GenBank/DDBJ databases">
        <authorList>
            <person name="Barney B.M."/>
        </authorList>
    </citation>
    <scope>NUCLEOTIDE SEQUENCE [LARGE SCALE GENOMIC DNA]</scope>
    <source>
        <strain evidence="3">PSBB022</strain>
    </source>
</reference>
<dbReference type="EMBL" id="NHNI01000001">
    <property type="protein sequence ID" value="OZY85570.1"/>
    <property type="molecule type" value="Genomic_DNA"/>
</dbReference>